<feature type="region of interest" description="Disordered" evidence="1">
    <location>
        <begin position="1"/>
        <end position="34"/>
    </location>
</feature>
<feature type="region of interest" description="Disordered" evidence="1">
    <location>
        <begin position="378"/>
        <end position="397"/>
    </location>
</feature>
<proteinExistence type="predicted"/>
<feature type="compositionally biased region" description="Polar residues" evidence="1">
    <location>
        <begin position="387"/>
        <end position="397"/>
    </location>
</feature>
<evidence type="ECO:0000313" key="4">
    <source>
        <dbReference type="Proteomes" id="UP000779574"/>
    </source>
</evidence>
<evidence type="ECO:0000259" key="2">
    <source>
        <dbReference type="Pfam" id="PF24494"/>
    </source>
</evidence>
<dbReference type="EMBL" id="JAHFXF010000696">
    <property type="protein sequence ID" value="KAG9683654.1"/>
    <property type="molecule type" value="Genomic_DNA"/>
</dbReference>
<evidence type="ECO:0000313" key="3">
    <source>
        <dbReference type="EMBL" id="KAG9683654.1"/>
    </source>
</evidence>
<dbReference type="AlphaFoldDB" id="A0A9P8J3W9"/>
<reference evidence="3" key="1">
    <citation type="journal article" date="2021" name="J Fungi (Basel)">
        <title>Virulence traits and population genomics of the black yeast Aureobasidium melanogenum.</title>
        <authorList>
            <person name="Cernosa A."/>
            <person name="Sun X."/>
            <person name="Gostincar C."/>
            <person name="Fang C."/>
            <person name="Gunde-Cimerman N."/>
            <person name="Song Z."/>
        </authorList>
    </citation>
    <scope>NUCLEOTIDE SEQUENCE</scope>
    <source>
        <strain evidence="3">EXF-9911</strain>
    </source>
</reference>
<reference evidence="3" key="2">
    <citation type="submission" date="2021-08" db="EMBL/GenBank/DDBJ databases">
        <authorList>
            <person name="Gostincar C."/>
            <person name="Sun X."/>
            <person name="Song Z."/>
            <person name="Gunde-Cimerman N."/>
        </authorList>
    </citation>
    <scope>NUCLEOTIDE SEQUENCE</scope>
    <source>
        <strain evidence="3">EXF-9911</strain>
    </source>
</reference>
<organism evidence="3 4">
    <name type="scientific">Aureobasidium melanogenum</name>
    <name type="common">Aureobasidium pullulans var. melanogenum</name>
    <dbReference type="NCBI Taxonomy" id="46634"/>
    <lineage>
        <taxon>Eukaryota</taxon>
        <taxon>Fungi</taxon>
        <taxon>Dikarya</taxon>
        <taxon>Ascomycota</taxon>
        <taxon>Pezizomycotina</taxon>
        <taxon>Dothideomycetes</taxon>
        <taxon>Dothideomycetidae</taxon>
        <taxon>Dothideales</taxon>
        <taxon>Saccotheciaceae</taxon>
        <taxon>Aureobasidium</taxon>
    </lineage>
</organism>
<feature type="domain" description="DUF7587" evidence="2">
    <location>
        <begin position="41"/>
        <end position="178"/>
    </location>
</feature>
<dbReference type="OrthoDB" id="5295996at2759"/>
<feature type="non-terminal residue" evidence="3">
    <location>
        <position position="1"/>
    </location>
</feature>
<sequence>MCLSGRPKSHGKEPASDSPESKLLREDKTLRPKLQEAEKRVPRYLFRMWHPRSGGNPQSNTTEKITPLAFIHGTGHESMYDMSVEDFLDNTTQHLFGNHVDTEFSSWSASPRFVLHYATSERESAYVAVIDTSGLRESTGNSMFHVPALAPIFENPIPGRCPKYALYDWEYLVHGVIEGRHYKAVSFQSLCDAGLTNHLPPLREYVNAWGSDKFPLPELIVPFSKGELNDLDRIAELFGPRSQMRTAITITLFCCKKRAGFGTELQEDELKEIVQHLGGRNNVPDDWCTSLCNDVYDPRYEDNKQMVNVMCAVSTYCWGRGARARFANKVDADLISFTGDVPSAYIHSLMEPGAGSVASPRSPTVKSRDTFVRRYGKEWTRRGPGGQTSFKGSGTKS</sequence>
<dbReference type="InterPro" id="IPR056009">
    <property type="entry name" value="DUF7587"/>
</dbReference>
<evidence type="ECO:0000256" key="1">
    <source>
        <dbReference type="SAM" id="MobiDB-lite"/>
    </source>
</evidence>
<accession>A0A9P8J3W9</accession>
<dbReference type="Pfam" id="PF24494">
    <property type="entry name" value="DUF7587"/>
    <property type="match status" value="1"/>
</dbReference>
<feature type="compositionally biased region" description="Basic and acidic residues" evidence="1">
    <location>
        <begin position="10"/>
        <end position="34"/>
    </location>
</feature>
<dbReference type="Proteomes" id="UP000779574">
    <property type="component" value="Unassembled WGS sequence"/>
</dbReference>
<comment type="caution">
    <text evidence="3">The sequence shown here is derived from an EMBL/GenBank/DDBJ whole genome shotgun (WGS) entry which is preliminary data.</text>
</comment>
<protein>
    <recommendedName>
        <fullName evidence="2">DUF7587 domain-containing protein</fullName>
    </recommendedName>
</protein>
<name>A0A9P8J3W9_AURME</name>
<gene>
    <name evidence="3" type="ORF">KCU76_g12955</name>
</gene>